<dbReference type="AlphaFoldDB" id="C9RF19"/>
<keyword evidence="2" id="KW-1185">Reference proteome</keyword>
<sequence length="224" mass="26199">MLGIAVKPSKIKDILNFGKFVRKYFDYYVIDAENNIITDEDILEKLDKLSNVVMTIQAKRENAFRLVELYGSYNFIQCIVLGNSYYLSEREKKYKNNRILEVIEKALEYDVDVWVGTEGVEQLVKNIVEDNDLVSYYIYGQGLTLSSKKAIYVPFAKDINNSVLTLMKGYLKRRKNYHGNWEKFILSLNDKENIDAIKNNNDIIIGFPIFPNREEVLNFLEMMK</sequence>
<organism evidence="1 2">
    <name type="scientific">Methanocaldococcus vulcanius (strain ATCC 700851 / DSM 12094 / M7)</name>
    <name type="common">Methanococcus vulcanius</name>
    <dbReference type="NCBI Taxonomy" id="579137"/>
    <lineage>
        <taxon>Archaea</taxon>
        <taxon>Methanobacteriati</taxon>
        <taxon>Methanobacteriota</taxon>
        <taxon>Methanomada group</taxon>
        <taxon>Methanococci</taxon>
        <taxon>Methanococcales</taxon>
        <taxon>Methanocaldococcaceae</taxon>
        <taxon>Methanocaldococcus</taxon>
    </lineage>
</organism>
<reference evidence="1" key="1">
    <citation type="submission" date="2009-10" db="EMBL/GenBank/DDBJ databases">
        <title>Complete sequence of chromosome of Methanocaldococcus vulcanius M7.</title>
        <authorList>
            <consortium name="US DOE Joint Genome Institute"/>
            <person name="Lucas S."/>
            <person name="Copeland A."/>
            <person name="Lapidus A."/>
            <person name="Glavina del Rio T."/>
            <person name="Dalin E."/>
            <person name="Tice H."/>
            <person name="Bruce D."/>
            <person name="Goodwin L."/>
            <person name="Pitluck S."/>
            <person name="Lcollab F.I."/>
            <person name="Brettin T."/>
            <person name="Detter J.C."/>
            <person name="Han C."/>
            <person name="Tapia R."/>
            <person name="Kuske C.R."/>
            <person name="Schmutz J."/>
            <person name="Larimer F."/>
            <person name="Land M."/>
            <person name="Hauser L."/>
            <person name="Kyrpides N."/>
            <person name="Ovchinikova G."/>
            <person name="Sieprawska-Lupa M."/>
            <person name="Whitman W.B."/>
            <person name="Woyke T."/>
        </authorList>
    </citation>
    <scope>NUCLEOTIDE SEQUENCE [LARGE SCALE GENOMIC DNA]</scope>
    <source>
        <strain evidence="1">M7</strain>
    </source>
</reference>
<dbReference type="Proteomes" id="UP000002063">
    <property type="component" value="Chromosome"/>
</dbReference>
<dbReference type="RefSeq" id="WP_012819715.1">
    <property type="nucleotide sequence ID" value="NC_013407.1"/>
</dbReference>
<proteinExistence type="predicted"/>
<dbReference type="HOGENOM" id="CLU_1100981_0_0_2"/>
<dbReference type="KEGG" id="mvu:Metvu_0304"/>
<evidence type="ECO:0000313" key="2">
    <source>
        <dbReference type="Proteomes" id="UP000002063"/>
    </source>
</evidence>
<protein>
    <submittedName>
        <fullName evidence="1">Uncharacterized protein</fullName>
    </submittedName>
</protein>
<dbReference type="GeneID" id="8512633"/>
<dbReference type="eggNOG" id="arCOG05074">
    <property type="taxonomic scope" value="Archaea"/>
</dbReference>
<gene>
    <name evidence="1" type="ordered locus">Metvu_0304</name>
</gene>
<dbReference type="OrthoDB" id="59590at2157"/>
<evidence type="ECO:0000313" key="1">
    <source>
        <dbReference type="EMBL" id="ACX72171.1"/>
    </source>
</evidence>
<accession>C9RF19</accession>
<dbReference type="EMBL" id="CP001787">
    <property type="protein sequence ID" value="ACX72171.1"/>
    <property type="molecule type" value="Genomic_DNA"/>
</dbReference>
<name>C9RF19_METVM</name>